<feature type="transmembrane region" description="Helical" evidence="1">
    <location>
        <begin position="116"/>
        <end position="133"/>
    </location>
</feature>
<dbReference type="OrthoDB" id="6022360at2"/>
<dbReference type="EMBL" id="SZUA01000002">
    <property type="protein sequence ID" value="TKR30945.1"/>
    <property type="molecule type" value="Genomic_DNA"/>
</dbReference>
<keyword evidence="1" id="KW-0812">Transmembrane</keyword>
<proteinExistence type="predicted"/>
<dbReference type="RefSeq" id="WP_137267376.1">
    <property type="nucleotide sequence ID" value="NZ_SZUA01000002.1"/>
</dbReference>
<gene>
    <name evidence="2" type="ORF">FCE95_12710</name>
</gene>
<name>A0A4U5JNU4_9GAMM</name>
<feature type="transmembrane region" description="Helical" evidence="1">
    <location>
        <begin position="82"/>
        <end position="104"/>
    </location>
</feature>
<protein>
    <recommendedName>
        <fullName evidence="4">DUF1761 domain-containing protein</fullName>
    </recommendedName>
</protein>
<keyword evidence="1" id="KW-1133">Transmembrane helix</keyword>
<evidence type="ECO:0000313" key="2">
    <source>
        <dbReference type="EMBL" id="TKR30945.1"/>
    </source>
</evidence>
<comment type="caution">
    <text evidence="2">The sequence shown here is derived from an EMBL/GenBank/DDBJ whole genome shotgun (WGS) entry which is preliminary data.</text>
</comment>
<evidence type="ECO:0000313" key="3">
    <source>
        <dbReference type="Proteomes" id="UP000308707"/>
    </source>
</evidence>
<reference evidence="2 3" key="1">
    <citation type="submission" date="2019-04" db="EMBL/GenBank/DDBJ databases">
        <title>Reference strain of H23.</title>
        <authorList>
            <person name="Luo X."/>
        </authorList>
    </citation>
    <scope>NUCLEOTIDE SEQUENCE [LARGE SCALE GENOMIC DNA]</scope>
    <source>
        <strain evidence="2 3">H23</strain>
    </source>
</reference>
<keyword evidence="3" id="KW-1185">Reference proteome</keyword>
<keyword evidence="1" id="KW-0472">Membrane</keyword>
<organism evidence="2 3">
    <name type="scientific">Luteimonas gilva</name>
    <dbReference type="NCBI Taxonomy" id="2572684"/>
    <lineage>
        <taxon>Bacteria</taxon>
        <taxon>Pseudomonadati</taxon>
        <taxon>Pseudomonadota</taxon>
        <taxon>Gammaproteobacteria</taxon>
        <taxon>Lysobacterales</taxon>
        <taxon>Lysobacteraceae</taxon>
        <taxon>Luteimonas</taxon>
    </lineage>
</organism>
<accession>A0A4U5JNU4</accession>
<evidence type="ECO:0008006" key="4">
    <source>
        <dbReference type="Google" id="ProtNLM"/>
    </source>
</evidence>
<evidence type="ECO:0000256" key="1">
    <source>
        <dbReference type="SAM" id="Phobius"/>
    </source>
</evidence>
<feature type="transmembrane region" description="Helical" evidence="1">
    <location>
        <begin position="49"/>
        <end position="70"/>
    </location>
</feature>
<dbReference type="AlphaFoldDB" id="A0A4U5JNU4"/>
<sequence length="142" mass="15878">MDKRFWICGLAMSVAALLTGFVVHGWLLKSDYAPLIGTLLRTQEDSQPYFGWMVLADVLIGFAMTWLYRFGFSEGRSTAAQGLRFGLAVALLSVVPMHLIYYAVQPMPGALAVKQIAFDIVRFLLLGLLIAYLQPHRIVLKE</sequence>
<dbReference type="Proteomes" id="UP000308707">
    <property type="component" value="Unassembled WGS sequence"/>
</dbReference>